<evidence type="ECO:0000313" key="3">
    <source>
        <dbReference type="Proteomes" id="UP000011115"/>
    </source>
</evidence>
<protein>
    <recommendedName>
        <fullName evidence="4">Integrase core domain containing protein</fullName>
    </recommendedName>
</protein>
<accession>M1DNW0</accession>
<dbReference type="AlphaFoldDB" id="M1DNW0"/>
<name>M1DNW0_SOLTU</name>
<evidence type="ECO:0008006" key="4">
    <source>
        <dbReference type="Google" id="ProtNLM"/>
    </source>
</evidence>
<dbReference type="Proteomes" id="UP000011115">
    <property type="component" value="Unassembled WGS sequence"/>
</dbReference>
<dbReference type="HOGENOM" id="CLU_1752935_0_0_1"/>
<reference evidence="2" key="2">
    <citation type="submission" date="2015-06" db="UniProtKB">
        <authorList>
            <consortium name="EnsemblPlants"/>
        </authorList>
    </citation>
    <scope>IDENTIFICATION</scope>
    <source>
        <strain evidence="2">DM1-3 516 R44</strain>
    </source>
</reference>
<dbReference type="PaxDb" id="4113-PGSC0003DMT400092003"/>
<reference evidence="3" key="1">
    <citation type="journal article" date="2011" name="Nature">
        <title>Genome sequence and analysis of the tuber crop potato.</title>
        <authorList>
            <consortium name="The Potato Genome Sequencing Consortium"/>
        </authorList>
    </citation>
    <scope>NUCLEOTIDE SEQUENCE [LARGE SCALE GENOMIC DNA]</scope>
    <source>
        <strain evidence="3">cv. DM1-3 516 R44</strain>
    </source>
</reference>
<proteinExistence type="predicted"/>
<dbReference type="EnsemblPlants" id="PGSC0003DMT400092003">
    <property type="protein sequence ID" value="PGSC0003DMT400092003"/>
    <property type="gene ID" value="PGSC0003DMG400041574"/>
</dbReference>
<keyword evidence="3" id="KW-1185">Reference proteome</keyword>
<dbReference type="Gramene" id="PGSC0003DMT400092003">
    <property type="protein sequence ID" value="PGSC0003DMT400092003"/>
    <property type="gene ID" value="PGSC0003DMG400041574"/>
</dbReference>
<dbReference type="InParanoid" id="M1DNW0"/>
<evidence type="ECO:0000313" key="2">
    <source>
        <dbReference type="EnsemblPlants" id="PGSC0003DMT400092003"/>
    </source>
</evidence>
<evidence type="ECO:0000256" key="1">
    <source>
        <dbReference type="SAM" id="MobiDB-lite"/>
    </source>
</evidence>
<organism evidence="2 3">
    <name type="scientific">Solanum tuberosum</name>
    <name type="common">Potato</name>
    <dbReference type="NCBI Taxonomy" id="4113"/>
    <lineage>
        <taxon>Eukaryota</taxon>
        <taxon>Viridiplantae</taxon>
        <taxon>Streptophyta</taxon>
        <taxon>Embryophyta</taxon>
        <taxon>Tracheophyta</taxon>
        <taxon>Spermatophyta</taxon>
        <taxon>Magnoliopsida</taxon>
        <taxon>eudicotyledons</taxon>
        <taxon>Gunneridae</taxon>
        <taxon>Pentapetalae</taxon>
        <taxon>asterids</taxon>
        <taxon>lamiids</taxon>
        <taxon>Solanales</taxon>
        <taxon>Solanaceae</taxon>
        <taxon>Solanoideae</taxon>
        <taxon>Solaneae</taxon>
        <taxon>Solanum</taxon>
    </lineage>
</organism>
<sequence length="149" mass="16574">MGSPNSTNRQGNSAIWVVVRRRADWTRHTVLISSKIPVAPPNWQPLQRPTCPKGEDQANSQEEELDQIIEYNPAHEEQNGNESGKDLPLTKSQTSPAMQNAEILSGREEYNQASKTTCIDSMLPIPKRPHENLLLAMTDEVKGGMDGEV</sequence>
<feature type="region of interest" description="Disordered" evidence="1">
    <location>
        <begin position="41"/>
        <end position="98"/>
    </location>
</feature>